<evidence type="ECO:0000313" key="2">
    <source>
        <dbReference type="EMBL" id="KAG2223703.1"/>
    </source>
</evidence>
<name>A0A8H7VP66_9FUNG</name>
<accession>A0A8H7VP66</accession>
<protein>
    <submittedName>
        <fullName evidence="2">Uncharacterized protein</fullName>
    </submittedName>
</protein>
<dbReference type="OrthoDB" id="2218844at2759"/>
<feature type="compositionally biased region" description="Low complexity" evidence="1">
    <location>
        <begin position="1"/>
        <end position="12"/>
    </location>
</feature>
<dbReference type="AlphaFoldDB" id="A0A8H7VP66"/>
<dbReference type="Proteomes" id="UP000646827">
    <property type="component" value="Unassembled WGS sequence"/>
</dbReference>
<organism evidence="2 3">
    <name type="scientific">Circinella minor</name>
    <dbReference type="NCBI Taxonomy" id="1195481"/>
    <lineage>
        <taxon>Eukaryota</taxon>
        <taxon>Fungi</taxon>
        <taxon>Fungi incertae sedis</taxon>
        <taxon>Mucoromycota</taxon>
        <taxon>Mucoromycotina</taxon>
        <taxon>Mucoromycetes</taxon>
        <taxon>Mucorales</taxon>
        <taxon>Lichtheimiaceae</taxon>
        <taxon>Circinella</taxon>
    </lineage>
</organism>
<evidence type="ECO:0000313" key="3">
    <source>
        <dbReference type="Proteomes" id="UP000646827"/>
    </source>
</evidence>
<feature type="compositionally biased region" description="Low complexity" evidence="1">
    <location>
        <begin position="20"/>
        <end position="32"/>
    </location>
</feature>
<feature type="region of interest" description="Disordered" evidence="1">
    <location>
        <begin position="1"/>
        <end position="34"/>
    </location>
</feature>
<sequence>MQGSNSNNNVSGGNSGGNDGNSTNNNSNNNNNFVHFETTPREYYDHCRTATPNYDLYPSLSRRLVNGYHSRPPPPRKCSRRCDRQINFATMNMIQRERTTSNTWYHPHPMFDLFARLPPDNEQEQQHNDDDESIPQWDLYPLVFRNVENFGTEQMRQRLHHAMTMV</sequence>
<proteinExistence type="predicted"/>
<keyword evidence="3" id="KW-1185">Reference proteome</keyword>
<comment type="caution">
    <text evidence="2">The sequence shown here is derived from an EMBL/GenBank/DDBJ whole genome shotgun (WGS) entry which is preliminary data.</text>
</comment>
<gene>
    <name evidence="2" type="ORF">INT45_007281</name>
</gene>
<reference evidence="2 3" key="1">
    <citation type="submission" date="2020-12" db="EMBL/GenBank/DDBJ databases">
        <title>Metabolic potential, ecology and presence of endohyphal bacteria is reflected in genomic diversity of Mucoromycotina.</title>
        <authorList>
            <person name="Muszewska A."/>
            <person name="Okrasinska A."/>
            <person name="Steczkiewicz K."/>
            <person name="Drgas O."/>
            <person name="Orlowska M."/>
            <person name="Perlinska-Lenart U."/>
            <person name="Aleksandrzak-Piekarczyk T."/>
            <person name="Szatraj K."/>
            <person name="Zielenkiewicz U."/>
            <person name="Pilsyk S."/>
            <person name="Malc E."/>
            <person name="Mieczkowski P."/>
            <person name="Kruszewska J.S."/>
            <person name="Biernat P."/>
            <person name="Pawlowska J."/>
        </authorList>
    </citation>
    <scope>NUCLEOTIDE SEQUENCE [LARGE SCALE GENOMIC DNA]</scope>
    <source>
        <strain evidence="2 3">CBS 142.35</strain>
    </source>
</reference>
<dbReference type="EMBL" id="JAEPRB010000056">
    <property type="protein sequence ID" value="KAG2223703.1"/>
    <property type="molecule type" value="Genomic_DNA"/>
</dbReference>
<evidence type="ECO:0000256" key="1">
    <source>
        <dbReference type="SAM" id="MobiDB-lite"/>
    </source>
</evidence>